<feature type="transmembrane region" description="Helical" evidence="7">
    <location>
        <begin position="570"/>
        <end position="590"/>
    </location>
</feature>
<dbReference type="GO" id="GO:0006813">
    <property type="term" value="P:potassium ion transport"/>
    <property type="evidence" value="ECO:0007669"/>
    <property type="project" value="InterPro"/>
</dbReference>
<keyword evidence="5 7" id="KW-1133">Transmembrane helix</keyword>
<feature type="transmembrane region" description="Helical" evidence="7">
    <location>
        <begin position="96"/>
        <end position="122"/>
    </location>
</feature>
<dbReference type="GO" id="GO:0005886">
    <property type="term" value="C:plasma membrane"/>
    <property type="evidence" value="ECO:0007669"/>
    <property type="project" value="TreeGrafter"/>
</dbReference>
<sequence>MTVDQTLAVSLMGATMALFLWGRMRYDIVAGLALVTGIAVGLVPAKQAFSGFSDDIVIIVASALVVSAAVARSGAIEAVLRPVAPRLRSAQAQVTVLVAAVAVLSAFIKNIGALAMMLPIAYQLARKGNRSPSLFLMPMAFGALLGGLVTEIGTSPNIIVARLRGELTGVPFGMFDFAPVGIGLAVAGVAFLSVGYRLLPRGRQGTTGLDEAVAITDYATEARIPADSPLAGRTVADLTAGPDRGVAVTGLVREKTRLTAPLPDAVLRPHDRVILRGDSAALARFVGEAGLLLDGQDRRLQAEDGADDEIGTVEAVLGPTSILVGQTAGRLALHDRFDVTLLAVSRAGKRFTERLRDITLRTGDVIVLQGREAGLPARLRDLGALPLASRSLSLGSTRRGWITLAILAATITAVGLSLVPVAVAFFAAALGMMLFRTLPAREAYEAVEWPILVMLAALIPVSDALRSTGTTDLLAGWLSQVGVLLPGWGALALIMIAAMLVTPFLNNAATVLVMAPLAASFARTLGYRPDAFLMAVAIGAACDFLTPIGHQCNTLVMGPGGYRFGDYARLGAPLSLLVLVAGVPLILLVWPLA</sequence>
<evidence type="ECO:0000256" key="2">
    <source>
        <dbReference type="ARBA" id="ARBA00022448"/>
    </source>
</evidence>
<proteinExistence type="predicted"/>
<dbReference type="InterPro" id="IPR051679">
    <property type="entry name" value="DASS-Related_Transporters"/>
</dbReference>
<dbReference type="SUPFAM" id="SSF116726">
    <property type="entry name" value="TrkA C-terminal domain-like"/>
    <property type="match status" value="2"/>
</dbReference>
<feature type="transmembrane region" description="Helical" evidence="7">
    <location>
        <begin position="134"/>
        <end position="152"/>
    </location>
</feature>
<evidence type="ECO:0000256" key="7">
    <source>
        <dbReference type="SAM" id="Phobius"/>
    </source>
</evidence>
<dbReference type="OrthoDB" id="9809303at2"/>
<evidence type="ECO:0000256" key="5">
    <source>
        <dbReference type="ARBA" id="ARBA00022989"/>
    </source>
</evidence>
<dbReference type="HOGENOM" id="CLU_005170_6_1_5"/>
<evidence type="ECO:0000313" key="10">
    <source>
        <dbReference type="Proteomes" id="UP000008207"/>
    </source>
</evidence>
<dbReference type="InterPro" id="IPR004680">
    <property type="entry name" value="Cit_transptr-like_dom"/>
</dbReference>
<keyword evidence="2" id="KW-0813">Transport</keyword>
<reference evidence="9 10" key="1">
    <citation type="submission" date="2009-01" db="EMBL/GenBank/DDBJ databases">
        <title>Complete sequence of chromosome of Methylobacterium nodulans ORS 2060.</title>
        <authorList>
            <consortium name="US DOE Joint Genome Institute"/>
            <person name="Lucas S."/>
            <person name="Copeland A."/>
            <person name="Lapidus A."/>
            <person name="Glavina del Rio T."/>
            <person name="Dalin E."/>
            <person name="Tice H."/>
            <person name="Bruce D."/>
            <person name="Goodwin L."/>
            <person name="Pitluck S."/>
            <person name="Sims D."/>
            <person name="Brettin T."/>
            <person name="Detter J.C."/>
            <person name="Han C."/>
            <person name="Larimer F."/>
            <person name="Land M."/>
            <person name="Hauser L."/>
            <person name="Kyrpides N."/>
            <person name="Ivanova N."/>
            <person name="Marx C.J."/>
            <person name="Richardson P."/>
        </authorList>
    </citation>
    <scope>NUCLEOTIDE SEQUENCE [LARGE SCALE GENOMIC DNA]</scope>
    <source>
        <strain evidence="10">LMG 21967 / CNCM I-2342 / ORS 2060</strain>
    </source>
</reference>
<dbReference type="Proteomes" id="UP000008207">
    <property type="component" value="Chromosome"/>
</dbReference>
<feature type="transmembrane region" description="Helical" evidence="7">
    <location>
        <begin position="401"/>
        <end position="434"/>
    </location>
</feature>
<dbReference type="eggNOG" id="COG0471">
    <property type="taxonomic scope" value="Bacteria"/>
</dbReference>
<keyword evidence="3 7" id="KW-0812">Transmembrane</keyword>
<dbReference type="Pfam" id="PF03600">
    <property type="entry name" value="CitMHS"/>
    <property type="match status" value="1"/>
</dbReference>
<feature type="transmembrane region" description="Helical" evidence="7">
    <location>
        <begin position="57"/>
        <end position="76"/>
    </location>
</feature>
<dbReference type="EMBL" id="CP001349">
    <property type="protein sequence ID" value="ACL56588.1"/>
    <property type="molecule type" value="Genomic_DNA"/>
</dbReference>
<evidence type="ECO:0000256" key="3">
    <source>
        <dbReference type="ARBA" id="ARBA00022692"/>
    </source>
</evidence>
<feature type="transmembrane region" description="Helical" evidence="7">
    <location>
        <begin position="172"/>
        <end position="194"/>
    </location>
</feature>
<protein>
    <submittedName>
        <fullName evidence="9">TrkA-C domain protein</fullName>
    </submittedName>
</protein>
<keyword evidence="10" id="KW-1185">Reference proteome</keyword>
<feature type="domain" description="RCK C-terminal" evidence="8">
    <location>
        <begin position="206"/>
        <end position="291"/>
    </location>
</feature>
<comment type="subcellular location">
    <subcellularLocation>
        <location evidence="1">Membrane</location>
        <topology evidence="1">Multi-pass membrane protein</topology>
    </subcellularLocation>
</comment>
<dbReference type="KEGG" id="mno:Mnod_1598"/>
<evidence type="ECO:0000256" key="1">
    <source>
        <dbReference type="ARBA" id="ARBA00004141"/>
    </source>
</evidence>
<feature type="transmembrane region" description="Helical" evidence="7">
    <location>
        <begin position="7"/>
        <end position="22"/>
    </location>
</feature>
<dbReference type="STRING" id="460265.Mnod_1598"/>
<dbReference type="PANTHER" id="PTHR43652">
    <property type="entry name" value="BASIC AMINO ACID ANTIPORTER YFCC-RELATED"/>
    <property type="match status" value="1"/>
</dbReference>
<evidence type="ECO:0000313" key="9">
    <source>
        <dbReference type="EMBL" id="ACL56588.1"/>
    </source>
</evidence>
<dbReference type="eggNOG" id="COG0490">
    <property type="taxonomic scope" value="Bacteria"/>
</dbReference>
<dbReference type="Pfam" id="PF02080">
    <property type="entry name" value="TrkA_C"/>
    <property type="match status" value="2"/>
</dbReference>
<accession>B8IPT8</accession>
<dbReference type="PROSITE" id="PS51202">
    <property type="entry name" value="RCK_C"/>
    <property type="match status" value="2"/>
</dbReference>
<name>B8IPT8_METNO</name>
<dbReference type="eggNOG" id="COG3273">
    <property type="taxonomic scope" value="Bacteria"/>
</dbReference>
<dbReference type="InterPro" id="IPR036721">
    <property type="entry name" value="RCK_C_sf"/>
</dbReference>
<feature type="transmembrane region" description="Helical" evidence="7">
    <location>
        <begin position="28"/>
        <end position="45"/>
    </location>
</feature>
<feature type="transmembrane region" description="Helical" evidence="7">
    <location>
        <begin position="477"/>
        <end position="498"/>
    </location>
</feature>
<dbReference type="Gene3D" id="3.30.70.1450">
    <property type="entry name" value="Regulator of K+ conductance, C-terminal domain"/>
    <property type="match status" value="2"/>
</dbReference>
<feature type="domain" description="RCK C-terminal" evidence="8">
    <location>
        <begin position="300"/>
        <end position="385"/>
    </location>
</feature>
<feature type="transmembrane region" description="Helical" evidence="7">
    <location>
        <begin position="531"/>
        <end position="550"/>
    </location>
</feature>
<evidence type="ECO:0000259" key="8">
    <source>
        <dbReference type="PROSITE" id="PS51202"/>
    </source>
</evidence>
<dbReference type="RefSeq" id="WP_015928283.1">
    <property type="nucleotide sequence ID" value="NC_011894.1"/>
</dbReference>
<dbReference type="PANTHER" id="PTHR43652:SF2">
    <property type="entry name" value="BASIC AMINO ACID ANTIPORTER YFCC-RELATED"/>
    <property type="match status" value="1"/>
</dbReference>
<gene>
    <name evidence="9" type="ordered locus">Mnod_1598</name>
</gene>
<keyword evidence="6 7" id="KW-0472">Membrane</keyword>
<dbReference type="InterPro" id="IPR006037">
    <property type="entry name" value="RCK_C"/>
</dbReference>
<evidence type="ECO:0000256" key="6">
    <source>
        <dbReference type="ARBA" id="ARBA00023136"/>
    </source>
</evidence>
<evidence type="ECO:0000256" key="4">
    <source>
        <dbReference type="ARBA" id="ARBA00022737"/>
    </source>
</evidence>
<dbReference type="AlphaFoldDB" id="B8IPT8"/>
<keyword evidence="4" id="KW-0677">Repeat</keyword>
<dbReference type="GO" id="GO:0008324">
    <property type="term" value="F:monoatomic cation transmembrane transporter activity"/>
    <property type="evidence" value="ECO:0007669"/>
    <property type="project" value="InterPro"/>
</dbReference>
<organism evidence="9 10">
    <name type="scientific">Methylobacterium nodulans (strain LMG 21967 / CNCM I-2342 / ORS 2060)</name>
    <dbReference type="NCBI Taxonomy" id="460265"/>
    <lineage>
        <taxon>Bacteria</taxon>
        <taxon>Pseudomonadati</taxon>
        <taxon>Pseudomonadota</taxon>
        <taxon>Alphaproteobacteria</taxon>
        <taxon>Hyphomicrobiales</taxon>
        <taxon>Methylobacteriaceae</taxon>
        <taxon>Methylobacterium</taxon>
    </lineage>
</organism>